<evidence type="ECO:0000256" key="2">
    <source>
        <dbReference type="ARBA" id="ARBA00023315"/>
    </source>
</evidence>
<dbReference type="STRING" id="1121321.SAMN04488530_1562"/>
<feature type="domain" description="N-acetyltransferase" evidence="3">
    <location>
        <begin position="1"/>
        <end position="141"/>
    </location>
</feature>
<evidence type="ECO:0000313" key="5">
    <source>
        <dbReference type="Proteomes" id="UP000243255"/>
    </source>
</evidence>
<dbReference type="SUPFAM" id="SSF55729">
    <property type="entry name" value="Acyl-CoA N-acyltransferases (Nat)"/>
    <property type="match status" value="1"/>
</dbReference>
<sequence length="141" mass="16394">MIRSIQDKDINKVMDIWLRSTIKAHDFILKEYWDNSYNTVKDVYIPMADTFIYEDEESIKGFISIINNEFIGALFVDTDSQGGGIGKKLINFAIDKYKNLSLAVYKDNVKSVVFYKRMGFTVVKEQVNQDSGYTEYIMQKI</sequence>
<protein>
    <submittedName>
        <fullName evidence="4">Putative acetyltransferase</fullName>
    </submittedName>
</protein>
<dbReference type="InterPro" id="IPR000182">
    <property type="entry name" value="GNAT_dom"/>
</dbReference>
<reference evidence="5" key="1">
    <citation type="submission" date="2016-11" db="EMBL/GenBank/DDBJ databases">
        <authorList>
            <person name="Varghese N."/>
            <person name="Submissions S."/>
        </authorList>
    </citation>
    <scope>NUCLEOTIDE SEQUENCE [LARGE SCALE GENOMIC DNA]</scope>
    <source>
        <strain evidence="5">DSM 2635</strain>
    </source>
</reference>
<dbReference type="NCBIfam" id="NF007853">
    <property type="entry name" value="PRK10562.1"/>
    <property type="match status" value="1"/>
</dbReference>
<dbReference type="PROSITE" id="PS51186">
    <property type="entry name" value="GNAT"/>
    <property type="match status" value="1"/>
</dbReference>
<organism evidence="4 5">
    <name type="scientific">Asaccharospora irregularis DSM 2635</name>
    <dbReference type="NCBI Taxonomy" id="1121321"/>
    <lineage>
        <taxon>Bacteria</taxon>
        <taxon>Bacillati</taxon>
        <taxon>Bacillota</taxon>
        <taxon>Clostridia</taxon>
        <taxon>Peptostreptococcales</taxon>
        <taxon>Peptostreptococcaceae</taxon>
        <taxon>Asaccharospora</taxon>
    </lineage>
</organism>
<keyword evidence="5" id="KW-1185">Reference proteome</keyword>
<keyword evidence="2" id="KW-0012">Acyltransferase</keyword>
<gene>
    <name evidence="4" type="ORF">SAMN04488530_1562</name>
</gene>
<dbReference type="Proteomes" id="UP000243255">
    <property type="component" value="Unassembled WGS sequence"/>
</dbReference>
<dbReference type="CDD" id="cd04301">
    <property type="entry name" value="NAT_SF"/>
    <property type="match status" value="1"/>
</dbReference>
<dbReference type="GO" id="GO:0016747">
    <property type="term" value="F:acyltransferase activity, transferring groups other than amino-acyl groups"/>
    <property type="evidence" value="ECO:0007669"/>
    <property type="project" value="InterPro"/>
</dbReference>
<dbReference type="OrthoDB" id="88131at2"/>
<keyword evidence="1 4" id="KW-0808">Transferase</keyword>
<dbReference type="InterPro" id="IPR016181">
    <property type="entry name" value="Acyl_CoA_acyltransferase"/>
</dbReference>
<dbReference type="Gene3D" id="3.40.630.30">
    <property type="match status" value="1"/>
</dbReference>
<dbReference type="RefSeq" id="WP_073127733.1">
    <property type="nucleotide sequence ID" value="NZ_BAABCH010000065.1"/>
</dbReference>
<evidence type="ECO:0000313" key="4">
    <source>
        <dbReference type="EMBL" id="SHH48234.1"/>
    </source>
</evidence>
<evidence type="ECO:0000259" key="3">
    <source>
        <dbReference type="PROSITE" id="PS51186"/>
    </source>
</evidence>
<name>A0A1M5TC02_9FIRM</name>
<accession>A0A1M5TC02</accession>
<dbReference type="AlphaFoldDB" id="A0A1M5TC02"/>
<dbReference type="Pfam" id="PF13673">
    <property type="entry name" value="Acetyltransf_10"/>
    <property type="match status" value="1"/>
</dbReference>
<dbReference type="PANTHER" id="PTHR43800:SF1">
    <property type="entry name" value="PEPTIDYL-LYSINE N-ACETYLTRANSFERASE YJAB"/>
    <property type="match status" value="1"/>
</dbReference>
<dbReference type="PANTHER" id="PTHR43800">
    <property type="entry name" value="PEPTIDYL-LYSINE N-ACETYLTRANSFERASE YJAB"/>
    <property type="match status" value="1"/>
</dbReference>
<dbReference type="EMBL" id="FQWX01000056">
    <property type="protein sequence ID" value="SHH48234.1"/>
    <property type="molecule type" value="Genomic_DNA"/>
</dbReference>
<evidence type="ECO:0000256" key="1">
    <source>
        <dbReference type="ARBA" id="ARBA00022679"/>
    </source>
</evidence>
<proteinExistence type="predicted"/>